<feature type="chain" id="PRO_5010998314" description="Dickkopf N-terminal cysteine-rich domain-containing protein" evidence="3">
    <location>
        <begin position="21"/>
        <end position="292"/>
    </location>
</feature>
<feature type="transmembrane region" description="Helical" evidence="2">
    <location>
        <begin position="235"/>
        <end position="255"/>
    </location>
</feature>
<protein>
    <recommendedName>
        <fullName evidence="6">Dickkopf N-terminal cysteine-rich domain-containing protein</fullName>
    </recommendedName>
</protein>
<reference evidence="4 5" key="1">
    <citation type="submission" date="2016-08" db="EMBL/GenBank/DDBJ databases">
        <title>A Parts List for Fungal Cellulosomes Revealed by Comparative Genomics.</title>
        <authorList>
            <consortium name="DOE Joint Genome Institute"/>
            <person name="Haitjema C.H."/>
            <person name="Gilmore S.P."/>
            <person name="Henske J.K."/>
            <person name="Solomon K.V."/>
            <person name="De Groot R."/>
            <person name="Kuo A."/>
            <person name="Mondo S.J."/>
            <person name="Salamov A.A."/>
            <person name="Labutti K."/>
            <person name="Zhao Z."/>
            <person name="Chiniquy J."/>
            <person name="Barry K."/>
            <person name="Brewer H.M."/>
            <person name="Purvine S.O."/>
            <person name="Wright A.T."/>
            <person name="Boxma B."/>
            <person name="Van Alen T."/>
            <person name="Hackstein J.H."/>
            <person name="Baker S.E."/>
            <person name="Grigoriev I.V."/>
            <person name="O'Malley M.A."/>
        </authorList>
    </citation>
    <scope>NUCLEOTIDE SEQUENCE [LARGE SCALE GENOMIC DNA]</scope>
    <source>
        <strain evidence="4 5">G1</strain>
    </source>
</reference>
<organism evidence="4 5">
    <name type="scientific">Neocallimastix californiae</name>
    <dbReference type="NCBI Taxonomy" id="1754190"/>
    <lineage>
        <taxon>Eukaryota</taxon>
        <taxon>Fungi</taxon>
        <taxon>Fungi incertae sedis</taxon>
        <taxon>Chytridiomycota</taxon>
        <taxon>Chytridiomycota incertae sedis</taxon>
        <taxon>Neocallimastigomycetes</taxon>
        <taxon>Neocallimastigales</taxon>
        <taxon>Neocallimastigaceae</taxon>
        <taxon>Neocallimastix</taxon>
    </lineage>
</organism>
<feature type="compositionally biased region" description="Basic and acidic residues" evidence="1">
    <location>
        <begin position="259"/>
        <end position="270"/>
    </location>
</feature>
<dbReference type="Proteomes" id="UP000193920">
    <property type="component" value="Unassembled WGS sequence"/>
</dbReference>
<proteinExistence type="predicted"/>
<feature type="region of interest" description="Disordered" evidence="1">
    <location>
        <begin position="259"/>
        <end position="292"/>
    </location>
</feature>
<dbReference type="OrthoDB" id="10381781at2759"/>
<evidence type="ECO:0000313" key="5">
    <source>
        <dbReference type="Proteomes" id="UP000193920"/>
    </source>
</evidence>
<keyword evidence="2" id="KW-0812">Transmembrane</keyword>
<evidence type="ECO:0000256" key="2">
    <source>
        <dbReference type="SAM" id="Phobius"/>
    </source>
</evidence>
<feature type="compositionally biased region" description="Basic residues" evidence="1">
    <location>
        <begin position="271"/>
        <end position="292"/>
    </location>
</feature>
<sequence>MKINTLSNFLLISGITLSTCRKIIVHPSDLTKSDIENIQKIELCDNDDDCGPYSYCGSYILESNVFGKDTGNMKYTKGIVNKYCIYKDFLCPEDENAKCHYIDEIYKYSYDDDFYPIINTCLKEQVEEGTCKTKKCESDQDCYSGTCYSNSCITISPIYKCEQFDLSKRRDNQYDLIGRKEDINKRFSCSKIDNMKCNNNSECTKYCKNGYCSWEIQGDSYFQVLRNSLKLLREVVFSTAIVLLLIAVLVIIFYFKEKRDKKKREQANKKQDKKKQANKKQDKKKQAKNKKD</sequence>
<keyword evidence="3" id="KW-0732">Signal</keyword>
<evidence type="ECO:0008006" key="6">
    <source>
        <dbReference type="Google" id="ProtNLM"/>
    </source>
</evidence>
<comment type="caution">
    <text evidence="4">The sequence shown here is derived from an EMBL/GenBank/DDBJ whole genome shotgun (WGS) entry which is preliminary data.</text>
</comment>
<keyword evidence="2" id="KW-0472">Membrane</keyword>
<name>A0A1Y2AC61_9FUNG</name>
<dbReference type="AlphaFoldDB" id="A0A1Y2AC61"/>
<evidence type="ECO:0000256" key="3">
    <source>
        <dbReference type="SAM" id="SignalP"/>
    </source>
</evidence>
<evidence type="ECO:0000256" key="1">
    <source>
        <dbReference type="SAM" id="MobiDB-lite"/>
    </source>
</evidence>
<feature type="signal peptide" evidence="3">
    <location>
        <begin position="1"/>
        <end position="20"/>
    </location>
</feature>
<evidence type="ECO:0000313" key="4">
    <source>
        <dbReference type="EMBL" id="ORY20096.1"/>
    </source>
</evidence>
<dbReference type="EMBL" id="MCOG01000302">
    <property type="protein sequence ID" value="ORY20096.1"/>
    <property type="molecule type" value="Genomic_DNA"/>
</dbReference>
<keyword evidence="2" id="KW-1133">Transmembrane helix</keyword>
<gene>
    <name evidence="4" type="ORF">LY90DRAFT_676956</name>
</gene>
<keyword evidence="5" id="KW-1185">Reference proteome</keyword>
<accession>A0A1Y2AC61</accession>